<evidence type="ECO:0000313" key="11">
    <source>
        <dbReference type="EMBL" id="GGD96642.1"/>
    </source>
</evidence>
<feature type="transmembrane region" description="Helical" evidence="9">
    <location>
        <begin position="105"/>
        <end position="124"/>
    </location>
</feature>
<feature type="transmembrane region" description="Helical" evidence="9">
    <location>
        <begin position="6"/>
        <end position="26"/>
    </location>
</feature>
<dbReference type="GO" id="GO:0005524">
    <property type="term" value="F:ATP binding"/>
    <property type="evidence" value="ECO:0007669"/>
    <property type="project" value="UniProtKB-UniRule"/>
</dbReference>
<dbReference type="InterPro" id="IPR003136">
    <property type="entry name" value="Cytidylate_kin"/>
</dbReference>
<evidence type="ECO:0000256" key="9">
    <source>
        <dbReference type="SAM" id="Phobius"/>
    </source>
</evidence>
<comment type="caution">
    <text evidence="11">The sequence shown here is derived from an EMBL/GenBank/DDBJ whole genome shotgun (WGS) entry which is preliminary data.</text>
</comment>
<keyword evidence="2 8" id="KW-0808">Transferase</keyword>
<dbReference type="InterPro" id="IPR027417">
    <property type="entry name" value="P-loop_NTPase"/>
</dbReference>
<evidence type="ECO:0000256" key="2">
    <source>
        <dbReference type="ARBA" id="ARBA00022679"/>
    </source>
</evidence>
<evidence type="ECO:0000256" key="5">
    <source>
        <dbReference type="ARBA" id="ARBA00022840"/>
    </source>
</evidence>
<comment type="subcellular location">
    <subcellularLocation>
        <location evidence="8">Cytoplasm</location>
    </subcellularLocation>
</comment>
<dbReference type="HAMAP" id="MF_00238">
    <property type="entry name" value="Cytidyl_kinase_type1"/>
    <property type="match status" value="1"/>
</dbReference>
<keyword evidence="9" id="KW-0812">Transmembrane</keyword>
<dbReference type="NCBIfam" id="TIGR00017">
    <property type="entry name" value="cmk"/>
    <property type="match status" value="1"/>
</dbReference>
<evidence type="ECO:0000256" key="1">
    <source>
        <dbReference type="ARBA" id="ARBA00009427"/>
    </source>
</evidence>
<gene>
    <name evidence="8" type="primary">cmk</name>
    <name evidence="11" type="ORF">GCM10011390_14280</name>
</gene>
<accession>A0A917E200</accession>
<evidence type="ECO:0000256" key="7">
    <source>
        <dbReference type="ARBA" id="ARBA00048478"/>
    </source>
</evidence>
<evidence type="ECO:0000256" key="6">
    <source>
        <dbReference type="ARBA" id="ARBA00047615"/>
    </source>
</evidence>
<evidence type="ECO:0000259" key="10">
    <source>
        <dbReference type="Pfam" id="PF02224"/>
    </source>
</evidence>
<keyword evidence="8" id="KW-0963">Cytoplasm</keyword>
<organism evidence="11 12">
    <name type="scientific">Aureimonas endophytica</name>
    <dbReference type="NCBI Taxonomy" id="2027858"/>
    <lineage>
        <taxon>Bacteria</taxon>
        <taxon>Pseudomonadati</taxon>
        <taxon>Pseudomonadota</taxon>
        <taxon>Alphaproteobacteria</taxon>
        <taxon>Hyphomicrobiales</taxon>
        <taxon>Aurantimonadaceae</taxon>
        <taxon>Aureimonas</taxon>
    </lineage>
</organism>
<dbReference type="InterPro" id="IPR011994">
    <property type="entry name" value="Cytidylate_kinase_dom"/>
</dbReference>
<keyword evidence="4 8" id="KW-0418">Kinase</keyword>
<reference evidence="11" key="1">
    <citation type="journal article" date="2014" name="Int. J. Syst. Evol. Microbiol.">
        <title>Complete genome sequence of Corynebacterium casei LMG S-19264T (=DSM 44701T), isolated from a smear-ripened cheese.</title>
        <authorList>
            <consortium name="US DOE Joint Genome Institute (JGI-PGF)"/>
            <person name="Walter F."/>
            <person name="Albersmeier A."/>
            <person name="Kalinowski J."/>
            <person name="Ruckert C."/>
        </authorList>
    </citation>
    <scope>NUCLEOTIDE SEQUENCE</scope>
    <source>
        <strain evidence="11">CGMCC 1.15367</strain>
    </source>
</reference>
<keyword evidence="9" id="KW-0472">Membrane</keyword>
<dbReference type="GO" id="GO:0036431">
    <property type="term" value="F:dCMP kinase activity"/>
    <property type="evidence" value="ECO:0007669"/>
    <property type="project" value="InterPro"/>
</dbReference>
<keyword evidence="5 8" id="KW-0067">ATP-binding</keyword>
<dbReference type="SUPFAM" id="SSF52540">
    <property type="entry name" value="P-loop containing nucleoside triphosphate hydrolases"/>
    <property type="match status" value="1"/>
</dbReference>
<dbReference type="GO" id="GO:0005737">
    <property type="term" value="C:cytoplasm"/>
    <property type="evidence" value="ECO:0007669"/>
    <property type="project" value="UniProtKB-SubCell"/>
</dbReference>
<keyword evidence="12" id="KW-1185">Reference proteome</keyword>
<feature type="domain" description="Cytidylate kinase" evidence="10">
    <location>
        <begin position="155"/>
        <end position="351"/>
    </location>
</feature>
<evidence type="ECO:0000256" key="8">
    <source>
        <dbReference type="HAMAP-Rule" id="MF_00238"/>
    </source>
</evidence>
<dbReference type="GO" id="GO:0006220">
    <property type="term" value="P:pyrimidine nucleotide metabolic process"/>
    <property type="evidence" value="ECO:0007669"/>
    <property type="project" value="UniProtKB-UniRule"/>
</dbReference>
<dbReference type="CDD" id="cd02020">
    <property type="entry name" value="CMPK"/>
    <property type="match status" value="1"/>
</dbReference>
<proteinExistence type="inferred from homology"/>
<feature type="transmembrane region" description="Helical" evidence="9">
    <location>
        <begin position="80"/>
        <end position="98"/>
    </location>
</feature>
<keyword evidence="9" id="KW-1133">Transmembrane helix</keyword>
<feature type="transmembrane region" description="Helical" evidence="9">
    <location>
        <begin position="38"/>
        <end position="60"/>
    </location>
</feature>
<comment type="similarity">
    <text evidence="1 8">Belongs to the cytidylate kinase family. Type 1 subfamily.</text>
</comment>
<dbReference type="Pfam" id="PF02224">
    <property type="entry name" value="Cytidylate_kin"/>
    <property type="match status" value="1"/>
</dbReference>
<feature type="binding site" evidence="8">
    <location>
        <begin position="159"/>
        <end position="167"/>
    </location>
    <ligand>
        <name>ATP</name>
        <dbReference type="ChEBI" id="CHEBI:30616"/>
    </ligand>
</feature>
<evidence type="ECO:0000313" key="12">
    <source>
        <dbReference type="Proteomes" id="UP000644699"/>
    </source>
</evidence>
<dbReference type="Gene3D" id="3.40.50.300">
    <property type="entry name" value="P-loop containing nucleotide triphosphate hydrolases"/>
    <property type="match status" value="1"/>
</dbReference>
<protein>
    <recommendedName>
        <fullName evidence="8">Cytidylate kinase</fullName>
        <shortName evidence="8">CK</shortName>
        <ecNumber evidence="8">2.7.4.25</ecNumber>
    </recommendedName>
    <alternativeName>
        <fullName evidence="8">Cytidine monophosphate kinase</fullName>
        <shortName evidence="8">CMP kinase</shortName>
    </alternativeName>
</protein>
<dbReference type="Proteomes" id="UP000644699">
    <property type="component" value="Unassembled WGS sequence"/>
</dbReference>
<dbReference type="AlphaFoldDB" id="A0A917E200"/>
<dbReference type="EC" id="2.7.4.25" evidence="8"/>
<name>A0A917E200_9HYPH</name>
<evidence type="ECO:0000256" key="4">
    <source>
        <dbReference type="ARBA" id="ARBA00022777"/>
    </source>
</evidence>
<dbReference type="EMBL" id="BMIQ01000002">
    <property type="protein sequence ID" value="GGD96642.1"/>
    <property type="molecule type" value="Genomic_DNA"/>
</dbReference>
<comment type="catalytic activity">
    <reaction evidence="7 8">
        <text>CMP + ATP = CDP + ADP</text>
        <dbReference type="Rhea" id="RHEA:11600"/>
        <dbReference type="ChEBI" id="CHEBI:30616"/>
        <dbReference type="ChEBI" id="CHEBI:58069"/>
        <dbReference type="ChEBI" id="CHEBI:60377"/>
        <dbReference type="ChEBI" id="CHEBI:456216"/>
        <dbReference type="EC" id="2.7.4.25"/>
    </reaction>
</comment>
<keyword evidence="3 8" id="KW-0547">Nucleotide-binding</keyword>
<reference evidence="11" key="2">
    <citation type="submission" date="2020-09" db="EMBL/GenBank/DDBJ databases">
        <authorList>
            <person name="Sun Q."/>
            <person name="Zhou Y."/>
        </authorList>
    </citation>
    <scope>NUCLEOTIDE SEQUENCE</scope>
    <source>
        <strain evidence="11">CGMCC 1.15367</strain>
    </source>
</reference>
<sequence length="364" mass="37275">MSGGAAGLFVLVFFAPLAFVYGRAVARSIAARRRAGGASALALGLPKLVLPGLVGAALAYRLFVHDAARSTGWRVLDTGLALVDTLGGLALILFFLSVPFVMGRFFGVAAAVLGYFAGGGSSGLRDGADGGMPAVSPKAGGEEGDGVIMAGKLTIAIDGPAAAGKGTLARRLSAHYGLPYLDTGLLYRAVGRGAAAAGIDLDDPVAAGRIALALTPSALDDGTLRGHEAGELASRVAAHPPVRAALDAFQRAFAARPEGAVLDGRDIGTVIAPEAEVKIFVTASPEVRARRRTDELAAKGRGVDYERILAEVRARDARDAGRSVAPLKPAPDAHLLDTSEMDIDAAFRAACELIDRFLSGRNGG</sequence>
<comment type="catalytic activity">
    <reaction evidence="6 8">
        <text>dCMP + ATP = dCDP + ADP</text>
        <dbReference type="Rhea" id="RHEA:25094"/>
        <dbReference type="ChEBI" id="CHEBI:30616"/>
        <dbReference type="ChEBI" id="CHEBI:57566"/>
        <dbReference type="ChEBI" id="CHEBI:58593"/>
        <dbReference type="ChEBI" id="CHEBI:456216"/>
        <dbReference type="EC" id="2.7.4.25"/>
    </reaction>
</comment>
<evidence type="ECO:0000256" key="3">
    <source>
        <dbReference type="ARBA" id="ARBA00022741"/>
    </source>
</evidence>